<feature type="domain" description="Poly A polymerase head" evidence="9">
    <location>
        <begin position="58"/>
        <end position="187"/>
    </location>
</feature>
<keyword evidence="7 8" id="KW-0694">RNA-binding</keyword>
<dbReference type="InterPro" id="IPR002646">
    <property type="entry name" value="PolA_pol_head_dom"/>
</dbReference>
<accession>D0LQI0</accession>
<evidence type="ECO:0000259" key="9">
    <source>
        <dbReference type="Pfam" id="PF01743"/>
    </source>
</evidence>
<evidence type="ECO:0000256" key="2">
    <source>
        <dbReference type="ARBA" id="ARBA00022694"/>
    </source>
</evidence>
<proteinExistence type="inferred from homology"/>
<keyword evidence="5" id="KW-0547">Nucleotide-binding</keyword>
<evidence type="ECO:0000313" key="10">
    <source>
        <dbReference type="EMBL" id="ACY18989.1"/>
    </source>
</evidence>
<dbReference type="InterPro" id="IPR043519">
    <property type="entry name" value="NT_sf"/>
</dbReference>
<dbReference type="GO" id="GO:0008033">
    <property type="term" value="P:tRNA processing"/>
    <property type="evidence" value="ECO:0007669"/>
    <property type="project" value="UniProtKB-KW"/>
</dbReference>
<dbReference type="RefSeq" id="WP_012831581.1">
    <property type="nucleotide sequence ID" value="NC_013440.1"/>
</dbReference>
<name>D0LQI0_HALO1</name>
<dbReference type="SUPFAM" id="SSF81301">
    <property type="entry name" value="Nucleotidyltransferase"/>
    <property type="match status" value="1"/>
</dbReference>
<keyword evidence="2" id="KW-0819">tRNA processing</keyword>
<dbReference type="GO" id="GO:0016779">
    <property type="term" value="F:nucleotidyltransferase activity"/>
    <property type="evidence" value="ECO:0007669"/>
    <property type="project" value="UniProtKB-KW"/>
</dbReference>
<dbReference type="eggNOG" id="COG0617">
    <property type="taxonomic scope" value="Bacteria"/>
</dbReference>
<comment type="similarity">
    <text evidence="8">Belongs to the tRNA nucleotidyltransferase/poly(A) polymerase family.</text>
</comment>
<dbReference type="InterPro" id="IPR050124">
    <property type="entry name" value="tRNA_CCA-adding_enzyme"/>
</dbReference>
<dbReference type="Proteomes" id="UP000001880">
    <property type="component" value="Chromosome"/>
</dbReference>
<evidence type="ECO:0000313" key="11">
    <source>
        <dbReference type="Proteomes" id="UP000001880"/>
    </source>
</evidence>
<evidence type="ECO:0000256" key="5">
    <source>
        <dbReference type="ARBA" id="ARBA00022741"/>
    </source>
</evidence>
<dbReference type="GO" id="GO:0003723">
    <property type="term" value="F:RNA binding"/>
    <property type="evidence" value="ECO:0007669"/>
    <property type="project" value="UniProtKB-KW"/>
</dbReference>
<dbReference type="STRING" id="502025.Hoch_6520"/>
<keyword evidence="1 8" id="KW-0808">Transferase</keyword>
<keyword evidence="6" id="KW-0460">Magnesium</keyword>
<dbReference type="Pfam" id="PF01743">
    <property type="entry name" value="PolyA_pol"/>
    <property type="match status" value="1"/>
</dbReference>
<evidence type="ECO:0000256" key="7">
    <source>
        <dbReference type="ARBA" id="ARBA00022884"/>
    </source>
</evidence>
<gene>
    <name evidence="10" type="ordered locus">Hoch_6520</name>
</gene>
<evidence type="ECO:0000256" key="8">
    <source>
        <dbReference type="RuleBase" id="RU003953"/>
    </source>
</evidence>
<dbReference type="GO" id="GO:0046872">
    <property type="term" value="F:metal ion binding"/>
    <property type="evidence" value="ECO:0007669"/>
    <property type="project" value="UniProtKB-KW"/>
</dbReference>
<keyword evidence="3 10" id="KW-0548">Nucleotidyltransferase</keyword>
<keyword evidence="11" id="KW-1185">Reference proteome</keyword>
<dbReference type="HOGENOM" id="CLU_1085476_0_0_7"/>
<reference evidence="10 11" key="1">
    <citation type="journal article" date="2010" name="Stand. Genomic Sci.">
        <title>Complete genome sequence of Haliangium ochraceum type strain (SMP-2).</title>
        <authorList>
            <consortium name="US DOE Joint Genome Institute (JGI-PGF)"/>
            <person name="Ivanova N."/>
            <person name="Daum C."/>
            <person name="Lang E."/>
            <person name="Abt B."/>
            <person name="Kopitz M."/>
            <person name="Saunders E."/>
            <person name="Lapidus A."/>
            <person name="Lucas S."/>
            <person name="Glavina Del Rio T."/>
            <person name="Nolan M."/>
            <person name="Tice H."/>
            <person name="Copeland A."/>
            <person name="Cheng J.F."/>
            <person name="Chen F."/>
            <person name="Bruce D."/>
            <person name="Goodwin L."/>
            <person name="Pitluck S."/>
            <person name="Mavromatis K."/>
            <person name="Pati A."/>
            <person name="Mikhailova N."/>
            <person name="Chen A."/>
            <person name="Palaniappan K."/>
            <person name="Land M."/>
            <person name="Hauser L."/>
            <person name="Chang Y.J."/>
            <person name="Jeffries C.D."/>
            <person name="Detter J.C."/>
            <person name="Brettin T."/>
            <person name="Rohde M."/>
            <person name="Goker M."/>
            <person name="Bristow J."/>
            <person name="Markowitz V."/>
            <person name="Eisen J.A."/>
            <person name="Hugenholtz P."/>
            <person name="Kyrpides N.C."/>
            <person name="Klenk H.P."/>
        </authorList>
    </citation>
    <scope>NUCLEOTIDE SEQUENCE [LARGE SCALE GENOMIC DNA]</scope>
    <source>
        <strain evidence="11">DSM 14365 / CIP 107738 / JCM 11303 / AJ 13395 / SMP-2</strain>
    </source>
</reference>
<organism evidence="10 11">
    <name type="scientific">Haliangium ochraceum (strain DSM 14365 / JCM 11303 / SMP-2)</name>
    <dbReference type="NCBI Taxonomy" id="502025"/>
    <lineage>
        <taxon>Bacteria</taxon>
        <taxon>Pseudomonadati</taxon>
        <taxon>Myxococcota</taxon>
        <taxon>Polyangia</taxon>
        <taxon>Haliangiales</taxon>
        <taxon>Kofleriaceae</taxon>
        <taxon>Haliangium</taxon>
    </lineage>
</organism>
<evidence type="ECO:0000256" key="4">
    <source>
        <dbReference type="ARBA" id="ARBA00022723"/>
    </source>
</evidence>
<evidence type="ECO:0000256" key="1">
    <source>
        <dbReference type="ARBA" id="ARBA00022679"/>
    </source>
</evidence>
<dbReference type="PANTHER" id="PTHR47545">
    <property type="entry name" value="MULTIFUNCTIONAL CCA PROTEIN"/>
    <property type="match status" value="1"/>
</dbReference>
<dbReference type="AlphaFoldDB" id="D0LQI0"/>
<dbReference type="Gene3D" id="3.30.460.10">
    <property type="entry name" value="Beta Polymerase, domain 2"/>
    <property type="match status" value="1"/>
</dbReference>
<dbReference type="KEGG" id="hoh:Hoch_6520"/>
<evidence type="ECO:0000256" key="3">
    <source>
        <dbReference type="ARBA" id="ARBA00022695"/>
    </source>
</evidence>
<dbReference type="EMBL" id="CP001804">
    <property type="protein sequence ID" value="ACY18989.1"/>
    <property type="molecule type" value="Genomic_DNA"/>
</dbReference>
<protein>
    <submittedName>
        <fullName evidence="10">Polynucleotide adenylyltransferase region</fullName>
    </submittedName>
</protein>
<sequence>MPIDTNYPVHAVDERLIEADLSAPVYRHADAAADARAGRDISAREVLDALSAAGMAVFVVGGAPRDWLCGETARDFDVAVNQPIERVQAALRERFPDIEGVLFEYPHFGMMRWGTTGSGIDINILRTAADLHPEGVASSQFSPGSDLAADARMRDFSINAFYYPCRGPVVFDPLGCGLDELRSRTLRMVTEPALLACEPRTTPRIVQFVCRGYAPARDVLDYLDEYAERDVLAMGERLARWMLHHLDDAREARLRFRAQLACWLRNPVARACLERAMATAEQPDESA</sequence>
<keyword evidence="4" id="KW-0479">Metal-binding</keyword>
<dbReference type="GO" id="GO:0000166">
    <property type="term" value="F:nucleotide binding"/>
    <property type="evidence" value="ECO:0007669"/>
    <property type="project" value="UniProtKB-KW"/>
</dbReference>
<evidence type="ECO:0000256" key="6">
    <source>
        <dbReference type="ARBA" id="ARBA00022842"/>
    </source>
</evidence>